<sequence length="83" mass="9125">GSSPEGGNLLASRLSTSSSIQVEGSDLGMEQTNGYEGYASSPTREQRFKSDLVLHQTYKSYDMQHSSLVLEFLSAFLFVMHTS</sequence>
<evidence type="ECO:0000256" key="1">
    <source>
        <dbReference type="SAM" id="MobiDB-lite"/>
    </source>
</evidence>
<protein>
    <submittedName>
        <fullName evidence="2">Uncharacterized protein</fullName>
    </submittedName>
</protein>
<proteinExistence type="predicted"/>
<feature type="non-terminal residue" evidence="2">
    <location>
        <position position="1"/>
    </location>
</feature>
<accession>A0ABP0UMV1</accession>
<name>A0ABP0UMV1_9BRYO</name>
<gene>
    <name evidence="2" type="ORF">CSSPTR1EN2_LOCUS17535</name>
</gene>
<organism evidence="2 3">
    <name type="scientific">Sphagnum troendelagicum</name>
    <dbReference type="NCBI Taxonomy" id="128251"/>
    <lineage>
        <taxon>Eukaryota</taxon>
        <taxon>Viridiplantae</taxon>
        <taxon>Streptophyta</taxon>
        <taxon>Embryophyta</taxon>
        <taxon>Bryophyta</taxon>
        <taxon>Sphagnophytina</taxon>
        <taxon>Sphagnopsida</taxon>
        <taxon>Sphagnales</taxon>
        <taxon>Sphagnaceae</taxon>
        <taxon>Sphagnum</taxon>
    </lineage>
</organism>
<dbReference type="EMBL" id="OZ019897">
    <property type="protein sequence ID" value="CAK9225421.1"/>
    <property type="molecule type" value="Genomic_DNA"/>
</dbReference>
<keyword evidence="3" id="KW-1185">Reference proteome</keyword>
<feature type="region of interest" description="Disordered" evidence="1">
    <location>
        <begin position="22"/>
        <end position="41"/>
    </location>
</feature>
<evidence type="ECO:0000313" key="3">
    <source>
        <dbReference type="Proteomes" id="UP001497512"/>
    </source>
</evidence>
<reference evidence="2" key="1">
    <citation type="submission" date="2024-02" db="EMBL/GenBank/DDBJ databases">
        <authorList>
            <consortium name="ELIXIR-Norway"/>
            <consortium name="Elixir Norway"/>
        </authorList>
    </citation>
    <scope>NUCLEOTIDE SEQUENCE</scope>
</reference>
<evidence type="ECO:0000313" key="2">
    <source>
        <dbReference type="EMBL" id="CAK9225421.1"/>
    </source>
</evidence>
<dbReference type="Proteomes" id="UP001497512">
    <property type="component" value="Chromosome 5"/>
</dbReference>